<reference evidence="2 3" key="1">
    <citation type="submission" date="2016-05" db="EMBL/GenBank/DDBJ databases">
        <title>A degradative enzymes factory behind the ericoid mycorrhizal symbiosis.</title>
        <authorList>
            <consortium name="DOE Joint Genome Institute"/>
            <person name="Martino E."/>
            <person name="Morin E."/>
            <person name="Grelet G."/>
            <person name="Kuo A."/>
            <person name="Kohler A."/>
            <person name="Daghino S."/>
            <person name="Barry K."/>
            <person name="Choi C."/>
            <person name="Cichocki N."/>
            <person name="Clum A."/>
            <person name="Copeland A."/>
            <person name="Hainaut M."/>
            <person name="Haridas S."/>
            <person name="Labutti K."/>
            <person name="Lindquist E."/>
            <person name="Lipzen A."/>
            <person name="Khouja H.-R."/>
            <person name="Murat C."/>
            <person name="Ohm R."/>
            <person name="Olson A."/>
            <person name="Spatafora J."/>
            <person name="Veneault-Fourrey C."/>
            <person name="Henrissat B."/>
            <person name="Grigoriev I."/>
            <person name="Martin F."/>
            <person name="Perotto S."/>
        </authorList>
    </citation>
    <scope>NUCLEOTIDE SEQUENCE [LARGE SCALE GENOMIC DNA]</scope>
    <source>
        <strain evidence="2 3">UAMH 7357</strain>
    </source>
</reference>
<feature type="transmembrane region" description="Helical" evidence="1">
    <location>
        <begin position="12"/>
        <end position="36"/>
    </location>
</feature>
<keyword evidence="3" id="KW-1185">Reference proteome</keyword>
<dbReference type="Proteomes" id="UP000235672">
    <property type="component" value="Unassembled WGS sequence"/>
</dbReference>
<keyword evidence="1" id="KW-1133">Transmembrane helix</keyword>
<dbReference type="EMBL" id="KZ613520">
    <property type="protein sequence ID" value="PMD14662.1"/>
    <property type="molecule type" value="Genomic_DNA"/>
</dbReference>
<sequence length="68" mass="7008">MAPSANTRATIIKFALIIIISVCIAGIVGGVTSGVAKLKAAQVVQRPGNSTVNGTMKGVRMVERVWVG</sequence>
<organism evidence="2 3">
    <name type="scientific">Hyaloscypha hepaticicola</name>
    <dbReference type="NCBI Taxonomy" id="2082293"/>
    <lineage>
        <taxon>Eukaryota</taxon>
        <taxon>Fungi</taxon>
        <taxon>Dikarya</taxon>
        <taxon>Ascomycota</taxon>
        <taxon>Pezizomycotina</taxon>
        <taxon>Leotiomycetes</taxon>
        <taxon>Helotiales</taxon>
        <taxon>Hyaloscyphaceae</taxon>
        <taxon>Hyaloscypha</taxon>
    </lineage>
</organism>
<keyword evidence="1" id="KW-0812">Transmembrane</keyword>
<evidence type="ECO:0000313" key="3">
    <source>
        <dbReference type="Proteomes" id="UP000235672"/>
    </source>
</evidence>
<proteinExistence type="predicted"/>
<name>A0A2J6PKU7_9HELO</name>
<evidence type="ECO:0000256" key="1">
    <source>
        <dbReference type="SAM" id="Phobius"/>
    </source>
</evidence>
<keyword evidence="1" id="KW-0472">Membrane</keyword>
<protein>
    <submittedName>
        <fullName evidence="2">Uncharacterized protein</fullName>
    </submittedName>
</protein>
<dbReference type="AlphaFoldDB" id="A0A2J6PKU7"/>
<evidence type="ECO:0000313" key="2">
    <source>
        <dbReference type="EMBL" id="PMD14662.1"/>
    </source>
</evidence>
<gene>
    <name evidence="2" type="ORF">NA56DRAFT_650777</name>
</gene>
<accession>A0A2J6PKU7</accession>